<proteinExistence type="inferred from homology"/>
<name>A0ABU4HY58_9ACTN</name>
<evidence type="ECO:0000256" key="11">
    <source>
        <dbReference type="ARBA" id="ARBA00031393"/>
    </source>
</evidence>
<dbReference type="NCBIfam" id="NF003013">
    <property type="entry name" value="PRK03846.1"/>
    <property type="match status" value="1"/>
</dbReference>
<dbReference type="EC" id="2.7.1.25" evidence="5 13"/>
<dbReference type="Proteomes" id="UP001284601">
    <property type="component" value="Unassembled WGS sequence"/>
</dbReference>
<comment type="catalytic activity">
    <reaction evidence="1 13 14">
        <text>adenosine 5'-phosphosulfate + ATP = 3'-phosphoadenylyl sulfate + ADP + H(+)</text>
        <dbReference type="Rhea" id="RHEA:24152"/>
        <dbReference type="ChEBI" id="CHEBI:15378"/>
        <dbReference type="ChEBI" id="CHEBI:30616"/>
        <dbReference type="ChEBI" id="CHEBI:58243"/>
        <dbReference type="ChEBI" id="CHEBI:58339"/>
        <dbReference type="ChEBI" id="CHEBI:456216"/>
        <dbReference type="EC" id="2.7.1.25"/>
    </reaction>
</comment>
<organism evidence="16 17">
    <name type="scientific">Conexibacter stalactiti</name>
    <dbReference type="NCBI Taxonomy" id="1940611"/>
    <lineage>
        <taxon>Bacteria</taxon>
        <taxon>Bacillati</taxon>
        <taxon>Actinomycetota</taxon>
        <taxon>Thermoleophilia</taxon>
        <taxon>Solirubrobacterales</taxon>
        <taxon>Conexibacteraceae</taxon>
        <taxon>Conexibacter</taxon>
    </lineage>
</organism>
<dbReference type="InterPro" id="IPR059117">
    <property type="entry name" value="APS_kinase_dom"/>
</dbReference>
<evidence type="ECO:0000259" key="15">
    <source>
        <dbReference type="Pfam" id="PF01583"/>
    </source>
</evidence>
<evidence type="ECO:0000256" key="12">
    <source>
        <dbReference type="ARBA" id="ARBA00031464"/>
    </source>
</evidence>
<keyword evidence="7 13" id="KW-0547">Nucleotide-binding</keyword>
<feature type="active site" description="Phosphoserine intermediate" evidence="13">
    <location>
        <position position="107"/>
    </location>
</feature>
<dbReference type="Gene3D" id="3.40.50.300">
    <property type="entry name" value="P-loop containing nucleotide triphosphate hydrolases"/>
    <property type="match status" value="1"/>
</dbReference>
<dbReference type="HAMAP" id="MF_00065">
    <property type="entry name" value="Adenylyl_sulf_kinase"/>
    <property type="match status" value="1"/>
</dbReference>
<dbReference type="GO" id="GO:0004020">
    <property type="term" value="F:adenylylsulfate kinase activity"/>
    <property type="evidence" value="ECO:0007669"/>
    <property type="project" value="UniProtKB-EC"/>
</dbReference>
<reference evidence="16 17" key="2">
    <citation type="submission" date="2023-10" db="EMBL/GenBank/DDBJ databases">
        <authorList>
            <person name="Han X.F."/>
        </authorList>
    </citation>
    <scope>NUCLEOTIDE SEQUENCE [LARGE SCALE GENOMIC DNA]</scope>
    <source>
        <strain evidence="16 17">KCTC 39840</strain>
    </source>
</reference>
<feature type="binding site" evidence="13">
    <location>
        <begin position="33"/>
        <end position="40"/>
    </location>
    <ligand>
        <name>ATP</name>
        <dbReference type="ChEBI" id="CHEBI:30616"/>
    </ligand>
</feature>
<dbReference type="EMBL" id="JAWSTH010000128">
    <property type="protein sequence ID" value="MDW5598238.1"/>
    <property type="molecule type" value="Genomic_DNA"/>
</dbReference>
<dbReference type="CDD" id="cd02027">
    <property type="entry name" value="APSK"/>
    <property type="match status" value="1"/>
</dbReference>
<keyword evidence="17" id="KW-1185">Reference proteome</keyword>
<keyword evidence="8 13" id="KW-0418">Kinase</keyword>
<evidence type="ECO:0000313" key="17">
    <source>
        <dbReference type="Proteomes" id="UP001284601"/>
    </source>
</evidence>
<dbReference type="InterPro" id="IPR027417">
    <property type="entry name" value="P-loop_NTPase"/>
</dbReference>
<reference evidence="17" key="1">
    <citation type="submission" date="2023-07" db="EMBL/GenBank/DDBJ databases">
        <title>Conexibacter stalactiti sp. nov., isolated from stalactites in a lava cave and emended description of the genus Conexibacter.</title>
        <authorList>
            <person name="Lee S.D."/>
        </authorList>
    </citation>
    <scope>NUCLEOTIDE SEQUENCE [LARGE SCALE GENOMIC DNA]</scope>
    <source>
        <strain evidence="17">KCTC 39840</strain>
    </source>
</reference>
<dbReference type="InterPro" id="IPR002891">
    <property type="entry name" value="APS"/>
</dbReference>
<dbReference type="PANTHER" id="PTHR11055">
    <property type="entry name" value="BIFUNCTIONAL 3'-PHOSPHOADENOSINE 5'-PHOSPHOSULFATE SYNTHASE"/>
    <property type="match status" value="1"/>
</dbReference>
<evidence type="ECO:0000256" key="6">
    <source>
        <dbReference type="ARBA" id="ARBA00022679"/>
    </source>
</evidence>
<accession>A0ABU4HY58</accession>
<evidence type="ECO:0000256" key="4">
    <source>
        <dbReference type="ARBA" id="ARBA00007008"/>
    </source>
</evidence>
<evidence type="ECO:0000313" key="16">
    <source>
        <dbReference type="EMBL" id="MDW5598238.1"/>
    </source>
</evidence>
<comment type="function">
    <text evidence="2 13 14">Catalyzes the synthesis of activated sulfate.</text>
</comment>
<comment type="similarity">
    <text evidence="4 13 14">Belongs to the APS kinase family.</text>
</comment>
<dbReference type="RefSeq" id="WP_318600748.1">
    <property type="nucleotide sequence ID" value="NZ_JAWSTH010000128.1"/>
</dbReference>
<evidence type="ECO:0000256" key="7">
    <source>
        <dbReference type="ARBA" id="ARBA00022741"/>
    </source>
</evidence>
<evidence type="ECO:0000256" key="14">
    <source>
        <dbReference type="RuleBase" id="RU004347"/>
    </source>
</evidence>
<keyword evidence="13" id="KW-0597">Phosphoprotein</keyword>
<evidence type="ECO:0000256" key="8">
    <source>
        <dbReference type="ARBA" id="ARBA00022777"/>
    </source>
</evidence>
<dbReference type="NCBIfam" id="TIGR00455">
    <property type="entry name" value="apsK"/>
    <property type="match status" value="1"/>
</dbReference>
<comment type="caution">
    <text evidence="16">The sequence shown here is derived from an EMBL/GenBank/DDBJ whole genome shotgun (WGS) entry which is preliminary data.</text>
</comment>
<evidence type="ECO:0000256" key="1">
    <source>
        <dbReference type="ARBA" id="ARBA00001823"/>
    </source>
</evidence>
<evidence type="ECO:0000256" key="2">
    <source>
        <dbReference type="ARBA" id="ARBA00002632"/>
    </source>
</evidence>
<gene>
    <name evidence="13 16" type="primary">cysC</name>
    <name evidence="16" type="ORF">R7226_28025</name>
</gene>
<evidence type="ECO:0000256" key="9">
    <source>
        <dbReference type="ARBA" id="ARBA00022840"/>
    </source>
</evidence>
<evidence type="ECO:0000256" key="3">
    <source>
        <dbReference type="ARBA" id="ARBA00004806"/>
    </source>
</evidence>
<protein>
    <recommendedName>
        <fullName evidence="5 13">Adenylyl-sulfate kinase</fullName>
        <ecNumber evidence="5 13">2.7.1.25</ecNumber>
    </recommendedName>
    <alternativeName>
        <fullName evidence="11 13">APS kinase</fullName>
    </alternativeName>
    <alternativeName>
        <fullName evidence="12 13">ATP adenosine-5'-phosphosulfate 3'-phosphotransferase</fullName>
    </alternativeName>
    <alternativeName>
        <fullName evidence="10 13">Adenosine-5'-phosphosulfate kinase</fullName>
    </alternativeName>
</protein>
<dbReference type="PANTHER" id="PTHR11055:SF1">
    <property type="entry name" value="PAPS SYNTHETASE, ISOFORM D"/>
    <property type="match status" value="1"/>
</dbReference>
<keyword evidence="6 13" id="KW-0808">Transferase</keyword>
<evidence type="ECO:0000256" key="5">
    <source>
        <dbReference type="ARBA" id="ARBA00012121"/>
    </source>
</evidence>
<evidence type="ECO:0000256" key="13">
    <source>
        <dbReference type="HAMAP-Rule" id="MF_00065"/>
    </source>
</evidence>
<evidence type="ECO:0000256" key="10">
    <source>
        <dbReference type="ARBA" id="ARBA00029724"/>
    </source>
</evidence>
<dbReference type="SUPFAM" id="SSF52540">
    <property type="entry name" value="P-loop containing nucleoside triphosphate hydrolases"/>
    <property type="match status" value="1"/>
</dbReference>
<keyword evidence="9 13" id="KW-0067">ATP-binding</keyword>
<feature type="domain" description="APS kinase" evidence="15">
    <location>
        <begin position="25"/>
        <end position="176"/>
    </location>
</feature>
<comment type="pathway">
    <text evidence="3 13 14">Sulfur metabolism; hydrogen sulfide biosynthesis; sulfite from sulfate: step 2/3.</text>
</comment>
<sequence length="199" mass="21244">MTSANVTWHEGVVGRGQRWKALGARGATIWFTGLPASGKSTIAAAVEARLVAEGRSAYRLDGDNLRHGVCGDLGFSASDRDENVRRTAEVARLFADSGTVAIVSVVSPFESGRNAARALHERDGLHFVEVFVNTPVEECMRRDPKGLYARAAAGKLTGMTGVDAPYEAPRAPDVELVGPCEIVEAVERVLMALDPVRAV</sequence>
<dbReference type="Pfam" id="PF01583">
    <property type="entry name" value="APS_kinase"/>
    <property type="match status" value="1"/>
</dbReference>